<dbReference type="OrthoDB" id="9807535at2"/>
<dbReference type="AlphaFoldDB" id="A0A3A8JTH5"/>
<name>A0A3A8JTH5_9BACT</name>
<comment type="caution">
    <text evidence="3">The sequence shown here is derived from an EMBL/GenBank/DDBJ whole genome shotgun (WGS) entry which is preliminary data.</text>
</comment>
<evidence type="ECO:0000313" key="4">
    <source>
        <dbReference type="Proteomes" id="UP000268313"/>
    </source>
</evidence>
<sequence length="142" mass="15554">MRFMLIPRPSSIEPTHSEAAFDEAVFIAQMKYNEEMHKAGVLIASEGLSPSPGAHVVFKDGKASVKDGPYAETKELIGGFYVLEVASKEEAIEWARRYPGGMGNDDVMEVRPLTGAGDIPPELVTLIEKVAPTWSQTFKKQS</sequence>
<evidence type="ECO:0000256" key="1">
    <source>
        <dbReference type="ARBA" id="ARBA00007689"/>
    </source>
</evidence>
<accession>A0A3A8JTH5</accession>
<comment type="similarity">
    <text evidence="1">Belongs to the YciI family.</text>
</comment>
<dbReference type="EMBL" id="RAWE01000251">
    <property type="protein sequence ID" value="RKG95624.1"/>
    <property type="molecule type" value="Genomic_DNA"/>
</dbReference>
<protein>
    <submittedName>
        <fullName evidence="3">Dehydrogenase</fullName>
    </submittedName>
</protein>
<evidence type="ECO:0000313" key="3">
    <source>
        <dbReference type="EMBL" id="RKG95624.1"/>
    </source>
</evidence>
<dbReference type="Pfam" id="PF03795">
    <property type="entry name" value="YCII"/>
    <property type="match status" value="1"/>
</dbReference>
<organism evidence="3 4">
    <name type="scientific">Corallococcus carmarthensis</name>
    <dbReference type="NCBI Taxonomy" id="2316728"/>
    <lineage>
        <taxon>Bacteria</taxon>
        <taxon>Pseudomonadati</taxon>
        <taxon>Myxococcota</taxon>
        <taxon>Myxococcia</taxon>
        <taxon>Myxococcales</taxon>
        <taxon>Cystobacterineae</taxon>
        <taxon>Myxococcaceae</taxon>
        <taxon>Corallococcus</taxon>
    </lineage>
</organism>
<reference evidence="4" key="1">
    <citation type="submission" date="2018-09" db="EMBL/GenBank/DDBJ databases">
        <authorList>
            <person name="Livingstone P.G."/>
            <person name="Whitworth D.E."/>
        </authorList>
    </citation>
    <scope>NUCLEOTIDE SEQUENCE [LARGE SCALE GENOMIC DNA]</scope>
    <source>
        <strain evidence="4">CA043D</strain>
    </source>
</reference>
<dbReference type="Proteomes" id="UP000268313">
    <property type="component" value="Unassembled WGS sequence"/>
</dbReference>
<dbReference type="SUPFAM" id="SSF54909">
    <property type="entry name" value="Dimeric alpha+beta barrel"/>
    <property type="match status" value="1"/>
</dbReference>
<dbReference type="RefSeq" id="WP_120607502.1">
    <property type="nucleotide sequence ID" value="NZ_RAWE01000251.1"/>
</dbReference>
<feature type="domain" description="YCII-related" evidence="2">
    <location>
        <begin position="21"/>
        <end position="112"/>
    </location>
</feature>
<dbReference type="Gene3D" id="3.30.70.1060">
    <property type="entry name" value="Dimeric alpha+beta barrel"/>
    <property type="match status" value="1"/>
</dbReference>
<dbReference type="InterPro" id="IPR011008">
    <property type="entry name" value="Dimeric_a/b-barrel"/>
</dbReference>
<keyword evidence="4" id="KW-1185">Reference proteome</keyword>
<gene>
    <name evidence="3" type="ORF">D7X32_38465</name>
</gene>
<dbReference type="PANTHER" id="PTHR35174">
    <property type="entry name" value="BLL7171 PROTEIN-RELATED"/>
    <property type="match status" value="1"/>
</dbReference>
<proteinExistence type="inferred from homology"/>
<evidence type="ECO:0000259" key="2">
    <source>
        <dbReference type="Pfam" id="PF03795"/>
    </source>
</evidence>
<dbReference type="InterPro" id="IPR005545">
    <property type="entry name" value="YCII"/>
</dbReference>